<keyword evidence="9" id="KW-0030">Aminoacyl-tRNA synthetase</keyword>
<feature type="non-terminal residue" evidence="13">
    <location>
        <position position="1"/>
    </location>
</feature>
<dbReference type="PANTHER" id="PTHR11777">
    <property type="entry name" value="ALANYL-TRNA SYNTHETASE"/>
    <property type="match status" value="1"/>
</dbReference>
<dbReference type="GO" id="GO:0005524">
    <property type="term" value="F:ATP binding"/>
    <property type="evidence" value="ECO:0007669"/>
    <property type="project" value="UniProtKB-KW"/>
</dbReference>
<gene>
    <name evidence="13" type="ORF">AAG570_001995</name>
</gene>
<sequence>SYVLRRILRRAVRYTIEKLNAKPGFFSSLVHTVVDLLGDTFPEVKKDPQQIINVINEEEEQFLKTLSRGRNLLNRTIAKLEGKVFPGDIAWRLYDTYGFPVDLTGLMAEEKGLTVDMDSFEEARKQAQIVSQAKGGDGGDAEVTLDVHAISELQDKEVPTTDDSPKYNYKPVNDDLYPQYDFEPCCGRVVALRKDGHFVAHVTGGDVCGVILDKTCFYAEQGGQIYDEGFIVKLEDESVEMKVTNVQVRGGYVLHVGKMGGGAGGNLSIGDRVGLHIDKSRRRLIMNNHTATHILNFILRNVLGPDSDQKGSLVAPDRLRFDFTNKSAMTLDQVKKTESAVRLIIERDEKVHAQTASLETARKIEGLRAMFSEAYPDPVRIVSVGVPVDQLVANPKGKAAQNTSVEFCGGTHLHRSSHAGEFVITSEEAIAKGIRRIVALTGPEASKAVKRASVLENAVNILKTLADSSKGDPAVKKEVVKSIVELNSDISQAVIPYWKKEDLRSVLKELKKKLDSEERAGKTGQMTEATEKAKQLAADNKQKLVLVAQLEVGSNTKALDSALKQIKLLMPETAAMFFSVDAEANKIFCLCSVPKSAVDKGLKANEWVGNVSELMKGKGGGKAESAQASGTNVTCIHQAMELANKFAEAKIGNNRTTEEETIVKPSSNVCSSNKPLLTYKTGSVKSLLVKMAIEYSGQRIDTAEGQELSYADYSGLLTDEFAIAFRLGDDRLRGQGNPLHESKILEWACFAQAELFPSLCSWVYPNLNVKTGKSCGKEDVHACIKLLDRYLEDHTYLVGERITLADLTVFCHIIPVFQYAIAESDAKKLYVSVLRWFNTILNQPQVVKIVGKLELCPKEVILCQKPAAQKK</sequence>
<proteinExistence type="inferred from homology"/>
<evidence type="ECO:0000256" key="3">
    <source>
        <dbReference type="ARBA" id="ARBA00022555"/>
    </source>
</evidence>
<dbReference type="InterPro" id="IPR018163">
    <property type="entry name" value="Thr/Ala-tRNA-synth_IIc_edit"/>
</dbReference>
<evidence type="ECO:0000256" key="4">
    <source>
        <dbReference type="ARBA" id="ARBA00022598"/>
    </source>
</evidence>
<dbReference type="SMART" id="SM00863">
    <property type="entry name" value="tRNA_SAD"/>
    <property type="match status" value="1"/>
</dbReference>
<evidence type="ECO:0000313" key="14">
    <source>
        <dbReference type="Proteomes" id="UP001558652"/>
    </source>
</evidence>
<evidence type="ECO:0000259" key="12">
    <source>
        <dbReference type="PROSITE" id="PS50860"/>
    </source>
</evidence>
<evidence type="ECO:0000259" key="11">
    <source>
        <dbReference type="PROSITE" id="PS50405"/>
    </source>
</evidence>
<dbReference type="AlphaFoldDB" id="A0ABD0YA40"/>
<dbReference type="GO" id="GO:0004813">
    <property type="term" value="F:alanine-tRNA ligase activity"/>
    <property type="evidence" value="ECO:0007669"/>
    <property type="project" value="UniProtKB-EC"/>
</dbReference>
<feature type="domain" description="GST C-terminal" evidence="11">
    <location>
        <begin position="737"/>
        <end position="871"/>
    </location>
</feature>
<dbReference type="InterPro" id="IPR018165">
    <property type="entry name" value="Ala-tRNA-synth_IIc_core"/>
</dbReference>
<keyword evidence="3" id="KW-0820">tRNA-binding</keyword>
<dbReference type="InterPro" id="IPR018162">
    <property type="entry name" value="Ala-tRNA-ligase_IIc_anticod-bd"/>
</dbReference>
<comment type="similarity">
    <text evidence="1">Belongs to the class-II aminoacyl-tRNA synthetase family. Alax-L subfamily.</text>
</comment>
<dbReference type="Pfam" id="PF02272">
    <property type="entry name" value="DHHA1"/>
    <property type="match status" value="1"/>
</dbReference>
<dbReference type="SUPFAM" id="SSF50447">
    <property type="entry name" value="Translation proteins"/>
    <property type="match status" value="1"/>
</dbReference>
<dbReference type="SUPFAM" id="SSF55186">
    <property type="entry name" value="ThrRS/AlaRS common domain"/>
    <property type="match status" value="1"/>
</dbReference>
<dbReference type="Pfam" id="PF07973">
    <property type="entry name" value="tRNA_SAD"/>
    <property type="match status" value="1"/>
</dbReference>
<name>A0ABD0YA40_9HEMI</name>
<dbReference type="PROSITE" id="PS50405">
    <property type="entry name" value="GST_CTER"/>
    <property type="match status" value="1"/>
</dbReference>
<dbReference type="GO" id="GO:0000049">
    <property type="term" value="F:tRNA binding"/>
    <property type="evidence" value="ECO:0007669"/>
    <property type="project" value="UniProtKB-KW"/>
</dbReference>
<evidence type="ECO:0000256" key="6">
    <source>
        <dbReference type="ARBA" id="ARBA00022840"/>
    </source>
</evidence>
<dbReference type="Gene3D" id="3.30.980.10">
    <property type="entry name" value="Threonyl-trna Synthetase, Chain A, domain 2"/>
    <property type="match status" value="1"/>
</dbReference>
<reference evidence="13 14" key="1">
    <citation type="submission" date="2024-07" db="EMBL/GenBank/DDBJ databases">
        <title>Chromosome-level genome assembly of the water stick insect Ranatra chinensis (Heteroptera: Nepidae).</title>
        <authorList>
            <person name="Liu X."/>
        </authorList>
    </citation>
    <scope>NUCLEOTIDE SEQUENCE [LARGE SCALE GENOMIC DNA]</scope>
    <source>
        <strain evidence="13">Cailab_2021Rc</strain>
        <tissue evidence="13">Muscle</tissue>
    </source>
</reference>
<dbReference type="InterPro" id="IPR003156">
    <property type="entry name" value="DHHA1_dom"/>
</dbReference>
<dbReference type="Proteomes" id="UP001558652">
    <property type="component" value="Unassembled WGS sequence"/>
</dbReference>
<dbReference type="Gene3D" id="2.40.30.130">
    <property type="match status" value="1"/>
</dbReference>
<evidence type="ECO:0000256" key="8">
    <source>
        <dbReference type="ARBA" id="ARBA00022917"/>
    </source>
</evidence>
<evidence type="ECO:0000256" key="7">
    <source>
        <dbReference type="ARBA" id="ARBA00022884"/>
    </source>
</evidence>
<dbReference type="InterPro" id="IPR018164">
    <property type="entry name" value="Ala-tRNA-synth_IIc_N"/>
</dbReference>
<dbReference type="FunFam" id="3.10.310.40:FF:000002">
    <property type="entry name" value="alanine--tRNA ligase, cytoplasmic"/>
    <property type="match status" value="1"/>
</dbReference>
<dbReference type="Pfam" id="PF01411">
    <property type="entry name" value="tRNA-synt_2c"/>
    <property type="match status" value="1"/>
</dbReference>
<evidence type="ECO:0000256" key="5">
    <source>
        <dbReference type="ARBA" id="ARBA00022741"/>
    </source>
</evidence>
<dbReference type="GO" id="GO:0032991">
    <property type="term" value="C:protein-containing complex"/>
    <property type="evidence" value="ECO:0007669"/>
    <property type="project" value="UniProtKB-ARBA"/>
</dbReference>
<dbReference type="InterPro" id="IPR009000">
    <property type="entry name" value="Transl_B-barrel_sf"/>
</dbReference>
<dbReference type="GO" id="GO:0006412">
    <property type="term" value="P:translation"/>
    <property type="evidence" value="ECO:0007669"/>
    <property type="project" value="UniProtKB-KW"/>
</dbReference>
<evidence type="ECO:0000256" key="1">
    <source>
        <dbReference type="ARBA" id="ARBA00008429"/>
    </source>
</evidence>
<dbReference type="InterPro" id="IPR012947">
    <property type="entry name" value="tRNA_SAD"/>
</dbReference>
<dbReference type="InterPro" id="IPR036282">
    <property type="entry name" value="Glutathione-S-Trfase_C_sf"/>
</dbReference>
<dbReference type="PANTHER" id="PTHR11777:SF9">
    <property type="entry name" value="ALANINE--TRNA LIGASE, CYTOPLASMIC"/>
    <property type="match status" value="1"/>
</dbReference>
<keyword evidence="5" id="KW-0547">Nucleotide-binding</keyword>
<accession>A0ABD0YA40</accession>
<evidence type="ECO:0000256" key="9">
    <source>
        <dbReference type="ARBA" id="ARBA00023146"/>
    </source>
</evidence>
<organism evidence="13 14">
    <name type="scientific">Ranatra chinensis</name>
    <dbReference type="NCBI Taxonomy" id="642074"/>
    <lineage>
        <taxon>Eukaryota</taxon>
        <taxon>Metazoa</taxon>
        <taxon>Ecdysozoa</taxon>
        <taxon>Arthropoda</taxon>
        <taxon>Hexapoda</taxon>
        <taxon>Insecta</taxon>
        <taxon>Pterygota</taxon>
        <taxon>Neoptera</taxon>
        <taxon>Paraneoptera</taxon>
        <taxon>Hemiptera</taxon>
        <taxon>Heteroptera</taxon>
        <taxon>Panheteroptera</taxon>
        <taxon>Nepomorpha</taxon>
        <taxon>Nepidae</taxon>
        <taxon>Ranatrinae</taxon>
        <taxon>Ranatra</taxon>
    </lineage>
</organism>
<dbReference type="Gene3D" id="3.10.310.40">
    <property type="match status" value="1"/>
</dbReference>
<evidence type="ECO:0000256" key="10">
    <source>
        <dbReference type="ARBA" id="ARBA00030426"/>
    </source>
</evidence>
<keyword evidence="7" id="KW-0694">RNA-binding</keyword>
<feature type="domain" description="Alanyl-transfer RNA synthetases family profile" evidence="12">
    <location>
        <begin position="1"/>
        <end position="451"/>
    </location>
</feature>
<protein>
    <recommendedName>
        <fullName evidence="2">alanine--tRNA ligase</fullName>
        <ecNumber evidence="2">6.1.1.7</ecNumber>
    </recommendedName>
    <alternativeName>
        <fullName evidence="10">eEF-1B gamma</fullName>
    </alternativeName>
</protein>
<evidence type="ECO:0000256" key="2">
    <source>
        <dbReference type="ARBA" id="ARBA00013168"/>
    </source>
</evidence>
<evidence type="ECO:0000313" key="13">
    <source>
        <dbReference type="EMBL" id="KAL1124225.1"/>
    </source>
</evidence>
<keyword evidence="4" id="KW-0436">Ligase</keyword>
<keyword evidence="6" id="KW-0067">ATP-binding</keyword>
<keyword evidence="8" id="KW-0648">Protein biosynthesis</keyword>
<dbReference type="SUPFAM" id="SSF47616">
    <property type="entry name" value="GST C-terminal domain-like"/>
    <property type="match status" value="1"/>
</dbReference>
<dbReference type="Pfam" id="PF21972">
    <property type="entry name" value="Arc1p_N_like"/>
    <property type="match status" value="1"/>
</dbReference>
<dbReference type="InterPro" id="IPR010987">
    <property type="entry name" value="Glutathione-S-Trfase_C-like"/>
</dbReference>
<dbReference type="InterPro" id="IPR053836">
    <property type="entry name" value="Arc1-like_N"/>
</dbReference>
<dbReference type="SUPFAM" id="SSF101353">
    <property type="entry name" value="Putative anticodon-binding domain of alanyl-tRNA synthetase (AlaRS)"/>
    <property type="match status" value="1"/>
</dbReference>
<comment type="caution">
    <text evidence="13">The sequence shown here is derived from an EMBL/GenBank/DDBJ whole genome shotgun (WGS) entry which is preliminary data.</text>
</comment>
<keyword evidence="14" id="KW-1185">Reference proteome</keyword>
<dbReference type="InterPro" id="IPR050058">
    <property type="entry name" value="Ala-tRNA_ligase"/>
</dbReference>
<dbReference type="EC" id="6.1.1.7" evidence="2"/>
<dbReference type="FunFam" id="3.30.980.10:FF:000004">
    <property type="entry name" value="Alanine--tRNA ligase, cytoplasmic"/>
    <property type="match status" value="1"/>
</dbReference>
<dbReference type="PROSITE" id="PS50860">
    <property type="entry name" value="AA_TRNA_LIGASE_II_ALA"/>
    <property type="match status" value="1"/>
</dbReference>
<dbReference type="FunFam" id="1.20.1050.10:FF:000006">
    <property type="entry name" value="Elongation factor 1 gamma"/>
    <property type="match status" value="1"/>
</dbReference>
<dbReference type="EMBL" id="JBFDAA010000011">
    <property type="protein sequence ID" value="KAL1124225.1"/>
    <property type="molecule type" value="Genomic_DNA"/>
</dbReference>
<dbReference type="CDD" id="cd03181">
    <property type="entry name" value="GST_C_EF1Bgamma_like"/>
    <property type="match status" value="1"/>
</dbReference>
<dbReference type="Gene3D" id="1.20.1050.10">
    <property type="match status" value="1"/>
</dbReference>